<dbReference type="InterPro" id="IPR009060">
    <property type="entry name" value="UBA-like_sf"/>
</dbReference>
<feature type="compositionally biased region" description="Basic and acidic residues" evidence="1">
    <location>
        <begin position="18"/>
        <end position="35"/>
    </location>
</feature>
<reference evidence="3" key="1">
    <citation type="submission" date="2020-12" db="EMBL/GenBank/DDBJ databases">
        <title>Metabolic potential, ecology and presence of endohyphal bacteria is reflected in genomic diversity of Mucoromycotina.</title>
        <authorList>
            <person name="Muszewska A."/>
            <person name="Okrasinska A."/>
            <person name="Steczkiewicz K."/>
            <person name="Drgas O."/>
            <person name="Orlowska M."/>
            <person name="Perlinska-Lenart U."/>
            <person name="Aleksandrzak-Piekarczyk T."/>
            <person name="Szatraj K."/>
            <person name="Zielenkiewicz U."/>
            <person name="Pilsyk S."/>
            <person name="Malc E."/>
            <person name="Mieczkowski P."/>
            <person name="Kruszewska J.S."/>
            <person name="Biernat P."/>
            <person name="Pawlowska J."/>
        </authorList>
    </citation>
    <scope>NUCLEOTIDE SEQUENCE</scope>
    <source>
        <strain evidence="3">WA0000017839</strain>
    </source>
</reference>
<feature type="region of interest" description="Disordered" evidence="1">
    <location>
        <begin position="221"/>
        <end position="334"/>
    </location>
</feature>
<dbReference type="SMART" id="SM00546">
    <property type="entry name" value="CUE"/>
    <property type="match status" value="1"/>
</dbReference>
<dbReference type="GO" id="GO:0006511">
    <property type="term" value="P:ubiquitin-dependent protein catabolic process"/>
    <property type="evidence" value="ECO:0007669"/>
    <property type="project" value="TreeGrafter"/>
</dbReference>
<feature type="compositionally biased region" description="Basic and acidic residues" evidence="1">
    <location>
        <begin position="248"/>
        <end position="258"/>
    </location>
</feature>
<proteinExistence type="predicted"/>
<protein>
    <recommendedName>
        <fullName evidence="2">CUE domain-containing protein</fullName>
    </recommendedName>
</protein>
<feature type="compositionally biased region" description="Polar residues" evidence="1">
    <location>
        <begin position="231"/>
        <end position="243"/>
    </location>
</feature>
<name>A0A8H7QXT1_9FUNG</name>
<keyword evidence="4" id="KW-1185">Reference proteome</keyword>
<comment type="caution">
    <text evidence="3">The sequence shown here is derived from an EMBL/GenBank/DDBJ whole genome shotgun (WGS) entry which is preliminary data.</text>
</comment>
<feature type="compositionally biased region" description="Basic and acidic residues" evidence="1">
    <location>
        <begin position="325"/>
        <end position="334"/>
    </location>
</feature>
<organism evidence="3 4">
    <name type="scientific">Mucor saturninus</name>
    <dbReference type="NCBI Taxonomy" id="64648"/>
    <lineage>
        <taxon>Eukaryota</taxon>
        <taxon>Fungi</taxon>
        <taxon>Fungi incertae sedis</taxon>
        <taxon>Mucoromycota</taxon>
        <taxon>Mucoromycotina</taxon>
        <taxon>Mucoromycetes</taxon>
        <taxon>Mucorales</taxon>
        <taxon>Mucorineae</taxon>
        <taxon>Mucoraceae</taxon>
        <taxon>Mucor</taxon>
    </lineage>
</organism>
<evidence type="ECO:0000259" key="2">
    <source>
        <dbReference type="PROSITE" id="PS51140"/>
    </source>
</evidence>
<evidence type="ECO:0000256" key="1">
    <source>
        <dbReference type="SAM" id="MobiDB-lite"/>
    </source>
</evidence>
<dbReference type="SUPFAM" id="SSF46934">
    <property type="entry name" value="UBA-like"/>
    <property type="match status" value="1"/>
</dbReference>
<dbReference type="CDD" id="cd14372">
    <property type="entry name" value="CUE_Cue5p_like"/>
    <property type="match status" value="1"/>
</dbReference>
<feature type="compositionally biased region" description="Polar residues" evidence="1">
    <location>
        <begin position="288"/>
        <end position="302"/>
    </location>
</feature>
<dbReference type="EMBL" id="JAEPRD010000092">
    <property type="protein sequence ID" value="KAG2199693.1"/>
    <property type="molecule type" value="Genomic_DNA"/>
</dbReference>
<dbReference type="OrthoDB" id="9942608at2759"/>
<dbReference type="GO" id="GO:0005737">
    <property type="term" value="C:cytoplasm"/>
    <property type="evidence" value="ECO:0007669"/>
    <property type="project" value="TreeGrafter"/>
</dbReference>
<dbReference type="GO" id="GO:0031624">
    <property type="term" value="F:ubiquitin conjugating enzyme binding"/>
    <property type="evidence" value="ECO:0007669"/>
    <property type="project" value="TreeGrafter"/>
</dbReference>
<evidence type="ECO:0000313" key="4">
    <source>
        <dbReference type="Proteomes" id="UP000603453"/>
    </source>
</evidence>
<accession>A0A8H7QXT1</accession>
<dbReference type="Proteomes" id="UP000603453">
    <property type="component" value="Unassembled WGS sequence"/>
</dbReference>
<sequence>MSEHQIKPLVGIKATSPRAEEIMRGGQQPHEEAERVSQTATTTPTPVPPPKELSGDIKTLKDAFPDLDLDVIETILDSQGGNLDSAFEILLGMSDPTYKPTPEEAEGLSQLRQDEEYARRLAREGDAHYPQNNQEPQQPLFNFQEELPIIKEKVIEAGTAAKNKIMNLYNQFMAADQPSTSTQSGVLESRMGNLSLSQNQRPVATPQSVSVDLYEWDGKDQVGRNPLLSPKKNSNTSTPNDQLLSDEEFARQLARQDEEAVNAARSPPPAKASIITPPPKHTEEQSDSDNGGVTFSALSDDSSTAKEAKVSGYTVHDDEDDLDDLFDKQEDSTGDLKLKEEELKAKDLK</sequence>
<dbReference type="AlphaFoldDB" id="A0A8H7QXT1"/>
<dbReference type="Pfam" id="PF02845">
    <property type="entry name" value="CUE"/>
    <property type="match status" value="1"/>
</dbReference>
<dbReference type="PROSITE" id="PS51140">
    <property type="entry name" value="CUE"/>
    <property type="match status" value="1"/>
</dbReference>
<dbReference type="GO" id="GO:0043130">
    <property type="term" value="F:ubiquitin binding"/>
    <property type="evidence" value="ECO:0007669"/>
    <property type="project" value="InterPro"/>
</dbReference>
<feature type="domain" description="CUE" evidence="2">
    <location>
        <begin position="52"/>
        <end position="95"/>
    </location>
</feature>
<dbReference type="InterPro" id="IPR041807">
    <property type="entry name" value="Cue5/Don1_CUE"/>
</dbReference>
<evidence type="ECO:0000313" key="3">
    <source>
        <dbReference type="EMBL" id="KAG2199693.1"/>
    </source>
</evidence>
<dbReference type="InterPro" id="IPR003892">
    <property type="entry name" value="CUE"/>
</dbReference>
<feature type="region of interest" description="Disordered" evidence="1">
    <location>
        <begin position="1"/>
        <end position="54"/>
    </location>
</feature>
<dbReference type="PANTHER" id="PTHR16461">
    <property type="entry name" value="TOLL-INTERACTING PROTEIN"/>
    <property type="match status" value="1"/>
</dbReference>
<gene>
    <name evidence="3" type="ORF">INT47_012829</name>
</gene>
<dbReference type="PANTHER" id="PTHR16461:SF5">
    <property type="entry name" value="TOLL-INTERACTING PROTEIN"/>
    <property type="match status" value="1"/>
</dbReference>
<dbReference type="Gene3D" id="1.10.8.10">
    <property type="entry name" value="DNA helicase RuvA subunit, C-terminal domain"/>
    <property type="match status" value="1"/>
</dbReference>